<evidence type="ECO:0000256" key="7">
    <source>
        <dbReference type="ARBA" id="ARBA00023239"/>
    </source>
</evidence>
<keyword evidence="3 10" id="KW-0028">Amino-acid biosynthesis</keyword>
<evidence type="ECO:0000256" key="2">
    <source>
        <dbReference type="ARBA" id="ARBA00011152"/>
    </source>
</evidence>
<sequence>MITLVDYGVGNLGSIQNMLKKLGAESAVASDIATIERATKLILPGVGAFDAGMGQLNASGLRPALDEAVLSRKLPVAGICLGMQLMTDGSEEGQFPGLGWVPARTTRFAPAAGETMKIPHMGWSVVSGLKPSRALDFLEGESRFYFVHSYHVHCRDREDALLAAQYGSVVFDAAFERENILGFQFHPEKSHRFGMALLKAFLERY</sequence>
<dbReference type="EC" id="4.3.2.10" evidence="10"/>
<dbReference type="NCBIfam" id="TIGR01855">
    <property type="entry name" value="IMP_synth_hisH"/>
    <property type="match status" value="1"/>
</dbReference>
<dbReference type="PANTHER" id="PTHR42701:SF1">
    <property type="entry name" value="IMIDAZOLE GLYCEROL PHOSPHATE SYNTHASE SUBUNIT HISH"/>
    <property type="match status" value="1"/>
</dbReference>
<dbReference type="Proteomes" id="UP001201463">
    <property type="component" value="Unassembled WGS sequence"/>
</dbReference>
<feature type="domain" description="Glutamine amidotransferase" evidence="11">
    <location>
        <begin position="4"/>
        <end position="201"/>
    </location>
</feature>
<dbReference type="SUPFAM" id="SSF52317">
    <property type="entry name" value="Class I glutamine amidotransferase-like"/>
    <property type="match status" value="1"/>
</dbReference>
<name>A0ABS8XB57_9BURK</name>
<keyword evidence="7 10" id="KW-0456">Lyase</keyword>
<feature type="active site" evidence="10">
    <location>
        <position position="188"/>
    </location>
</feature>
<evidence type="ECO:0000256" key="6">
    <source>
        <dbReference type="ARBA" id="ARBA00023102"/>
    </source>
</evidence>
<evidence type="ECO:0000256" key="1">
    <source>
        <dbReference type="ARBA" id="ARBA00005091"/>
    </source>
</evidence>
<keyword evidence="13" id="KW-1185">Reference proteome</keyword>
<evidence type="ECO:0000256" key="5">
    <source>
        <dbReference type="ARBA" id="ARBA00022962"/>
    </source>
</evidence>
<feature type="active site" evidence="10">
    <location>
        <position position="186"/>
    </location>
</feature>
<evidence type="ECO:0000256" key="3">
    <source>
        <dbReference type="ARBA" id="ARBA00022605"/>
    </source>
</evidence>
<accession>A0ABS8XB57</accession>
<dbReference type="CDD" id="cd01748">
    <property type="entry name" value="GATase1_IGP_Synthase"/>
    <property type="match status" value="1"/>
</dbReference>
<dbReference type="HAMAP" id="MF_00278">
    <property type="entry name" value="HisH"/>
    <property type="match status" value="1"/>
</dbReference>
<comment type="subcellular location">
    <subcellularLocation>
        <location evidence="10">Cytoplasm</location>
    </subcellularLocation>
</comment>
<keyword evidence="10" id="KW-0963">Cytoplasm</keyword>
<evidence type="ECO:0000256" key="8">
    <source>
        <dbReference type="ARBA" id="ARBA00047838"/>
    </source>
</evidence>
<evidence type="ECO:0000313" key="13">
    <source>
        <dbReference type="Proteomes" id="UP001201463"/>
    </source>
</evidence>
<evidence type="ECO:0000256" key="10">
    <source>
        <dbReference type="HAMAP-Rule" id="MF_00278"/>
    </source>
</evidence>
<reference evidence="12 13" key="1">
    <citation type="submission" date="2021-12" db="EMBL/GenBank/DDBJ databases">
        <title>Genome seq of p7.</title>
        <authorList>
            <person name="Seo T."/>
        </authorList>
    </citation>
    <scope>NUCLEOTIDE SEQUENCE [LARGE SCALE GENOMIC DNA]</scope>
    <source>
        <strain evidence="12 13">P7</strain>
    </source>
</reference>
<protein>
    <recommendedName>
        <fullName evidence="10">Imidazole glycerol phosphate synthase subunit HisH</fullName>
        <ecNumber evidence="10">4.3.2.10</ecNumber>
    </recommendedName>
    <alternativeName>
        <fullName evidence="10">IGP synthase glutaminase subunit</fullName>
        <ecNumber evidence="10">3.5.1.2</ecNumber>
    </alternativeName>
    <alternativeName>
        <fullName evidence="10">IGP synthase subunit HisH</fullName>
    </alternativeName>
    <alternativeName>
        <fullName evidence="10">ImGP synthase subunit HisH</fullName>
        <shortName evidence="10">IGPS subunit HisH</shortName>
    </alternativeName>
</protein>
<dbReference type="Gene3D" id="3.40.50.880">
    <property type="match status" value="1"/>
</dbReference>
<evidence type="ECO:0000259" key="11">
    <source>
        <dbReference type="Pfam" id="PF00117"/>
    </source>
</evidence>
<dbReference type="PANTHER" id="PTHR42701">
    <property type="entry name" value="IMIDAZOLE GLYCEROL PHOSPHATE SYNTHASE SUBUNIT HISH"/>
    <property type="match status" value="1"/>
</dbReference>
<dbReference type="GO" id="GO:0016829">
    <property type="term" value="F:lyase activity"/>
    <property type="evidence" value="ECO:0007669"/>
    <property type="project" value="UniProtKB-KW"/>
</dbReference>
<dbReference type="InterPro" id="IPR010139">
    <property type="entry name" value="Imidazole-glycPsynth_HisH"/>
</dbReference>
<gene>
    <name evidence="10 12" type="primary">hisH</name>
    <name evidence="12" type="ORF">LXT12_12985</name>
</gene>
<dbReference type="PROSITE" id="PS51273">
    <property type="entry name" value="GATASE_TYPE_1"/>
    <property type="match status" value="1"/>
</dbReference>
<keyword evidence="4 10" id="KW-0378">Hydrolase</keyword>
<comment type="caution">
    <text evidence="12">The sequence shown here is derived from an EMBL/GenBank/DDBJ whole genome shotgun (WGS) entry which is preliminary data.</text>
</comment>
<dbReference type="EC" id="3.5.1.2" evidence="10"/>
<dbReference type="PIRSF" id="PIRSF000495">
    <property type="entry name" value="Amidotransf_hisH"/>
    <property type="match status" value="1"/>
</dbReference>
<comment type="catalytic activity">
    <reaction evidence="8 10">
        <text>5-[(5-phospho-1-deoxy-D-ribulos-1-ylimino)methylamino]-1-(5-phospho-beta-D-ribosyl)imidazole-4-carboxamide + L-glutamine = D-erythro-1-(imidazol-4-yl)glycerol 3-phosphate + 5-amino-1-(5-phospho-beta-D-ribosyl)imidazole-4-carboxamide + L-glutamate + H(+)</text>
        <dbReference type="Rhea" id="RHEA:24793"/>
        <dbReference type="ChEBI" id="CHEBI:15378"/>
        <dbReference type="ChEBI" id="CHEBI:29985"/>
        <dbReference type="ChEBI" id="CHEBI:58278"/>
        <dbReference type="ChEBI" id="CHEBI:58359"/>
        <dbReference type="ChEBI" id="CHEBI:58475"/>
        <dbReference type="ChEBI" id="CHEBI:58525"/>
        <dbReference type="EC" id="4.3.2.10"/>
    </reaction>
</comment>
<feature type="active site" description="Nucleophile" evidence="10">
    <location>
        <position position="80"/>
    </location>
</feature>
<evidence type="ECO:0000256" key="4">
    <source>
        <dbReference type="ARBA" id="ARBA00022801"/>
    </source>
</evidence>
<organism evidence="12 13">
    <name type="scientific">Pelomonas caseinilytica</name>
    <dbReference type="NCBI Taxonomy" id="2906763"/>
    <lineage>
        <taxon>Bacteria</taxon>
        <taxon>Pseudomonadati</taxon>
        <taxon>Pseudomonadota</taxon>
        <taxon>Betaproteobacteria</taxon>
        <taxon>Burkholderiales</taxon>
        <taxon>Sphaerotilaceae</taxon>
        <taxon>Roseateles</taxon>
    </lineage>
</organism>
<comment type="catalytic activity">
    <reaction evidence="9 10">
        <text>L-glutamine + H2O = L-glutamate + NH4(+)</text>
        <dbReference type="Rhea" id="RHEA:15889"/>
        <dbReference type="ChEBI" id="CHEBI:15377"/>
        <dbReference type="ChEBI" id="CHEBI:28938"/>
        <dbReference type="ChEBI" id="CHEBI:29985"/>
        <dbReference type="ChEBI" id="CHEBI:58359"/>
        <dbReference type="EC" id="3.5.1.2"/>
    </reaction>
</comment>
<evidence type="ECO:0000256" key="9">
    <source>
        <dbReference type="ARBA" id="ARBA00049534"/>
    </source>
</evidence>
<dbReference type="InterPro" id="IPR017926">
    <property type="entry name" value="GATASE"/>
</dbReference>
<dbReference type="EMBL" id="JAJTWT010000005">
    <property type="protein sequence ID" value="MCE4538166.1"/>
    <property type="molecule type" value="Genomic_DNA"/>
</dbReference>
<comment type="function">
    <text evidence="10">IGPS catalyzes the conversion of PRFAR and glutamine to IGP, AICAR and glutamate. The HisH subunit catalyzes the hydrolysis of glutamine to glutamate and ammonia as part of the synthesis of IGP and AICAR. The resulting ammonia molecule is channeled to the active site of HisF.</text>
</comment>
<dbReference type="Pfam" id="PF00117">
    <property type="entry name" value="GATase"/>
    <property type="match status" value="1"/>
</dbReference>
<comment type="subunit">
    <text evidence="2 10">Heterodimer of HisH and HisF.</text>
</comment>
<proteinExistence type="inferred from homology"/>
<keyword evidence="5 10" id="KW-0315">Glutamine amidotransferase</keyword>
<comment type="pathway">
    <text evidence="1 10">Amino-acid biosynthesis; L-histidine biosynthesis; L-histidine from 5-phospho-alpha-D-ribose 1-diphosphate: step 5/9.</text>
</comment>
<dbReference type="InterPro" id="IPR029062">
    <property type="entry name" value="Class_I_gatase-like"/>
</dbReference>
<dbReference type="RefSeq" id="WP_233392614.1">
    <property type="nucleotide sequence ID" value="NZ_JAJTWT010000005.1"/>
</dbReference>
<keyword evidence="6 10" id="KW-0368">Histidine biosynthesis</keyword>
<evidence type="ECO:0000313" key="12">
    <source>
        <dbReference type="EMBL" id="MCE4538166.1"/>
    </source>
</evidence>